<evidence type="ECO:0000313" key="3">
    <source>
        <dbReference type="Proteomes" id="UP000004080"/>
    </source>
</evidence>
<dbReference type="Pfam" id="PF04020">
    <property type="entry name" value="Phage_holin_4_2"/>
    <property type="match status" value="1"/>
</dbReference>
<dbReference type="PATRIC" id="fig|1196324.3.peg.414"/>
<dbReference type="PANTHER" id="PTHR37309:SF1">
    <property type="entry name" value="SLR0284 PROTEIN"/>
    <property type="match status" value="1"/>
</dbReference>
<gene>
    <name evidence="2" type="ORF">A374_02074</name>
</gene>
<dbReference type="STRING" id="1196324.A374_02074"/>
<dbReference type="OrthoDB" id="7205479at2"/>
<feature type="transmembrane region" description="Helical" evidence="1">
    <location>
        <begin position="55"/>
        <end position="77"/>
    </location>
</feature>
<reference evidence="2 3" key="1">
    <citation type="journal article" date="2012" name="J. Bacteriol.">
        <title>Genome of Bacillus macauensis ZFHKF-1, a Long-Chain-Forming Bacterium.</title>
        <authorList>
            <person name="Cai L."/>
            <person name="Zhang T."/>
        </authorList>
    </citation>
    <scope>NUCLEOTIDE SEQUENCE [LARGE SCALE GENOMIC DNA]</scope>
    <source>
        <strain evidence="2 3">ZFHKF-1</strain>
    </source>
</reference>
<dbReference type="PANTHER" id="PTHR37309">
    <property type="entry name" value="SLR0284 PROTEIN"/>
    <property type="match status" value="1"/>
</dbReference>
<evidence type="ECO:0000313" key="2">
    <source>
        <dbReference type="EMBL" id="EIT87002.1"/>
    </source>
</evidence>
<dbReference type="EMBL" id="AKKV01000019">
    <property type="protein sequence ID" value="EIT87002.1"/>
    <property type="molecule type" value="Genomic_DNA"/>
</dbReference>
<protein>
    <submittedName>
        <fullName evidence="2">Conserved membrane protein YvlD</fullName>
    </submittedName>
</protein>
<dbReference type="AlphaFoldDB" id="I8AM37"/>
<dbReference type="eggNOG" id="COG1950">
    <property type="taxonomic scope" value="Bacteria"/>
</dbReference>
<feature type="transmembrane region" description="Helical" evidence="1">
    <location>
        <begin position="31"/>
        <end position="48"/>
    </location>
</feature>
<organism evidence="2 3">
    <name type="scientific">Fictibacillus macauensis ZFHKF-1</name>
    <dbReference type="NCBI Taxonomy" id="1196324"/>
    <lineage>
        <taxon>Bacteria</taxon>
        <taxon>Bacillati</taxon>
        <taxon>Bacillota</taxon>
        <taxon>Bacilli</taxon>
        <taxon>Bacillales</taxon>
        <taxon>Fictibacillaceae</taxon>
        <taxon>Fictibacillus</taxon>
    </lineage>
</organism>
<sequence>MLLNWILTLLVNAISLMVVAGYFPAFHLENVGAAFLASFILSIFDVFMKPILVFLSLPVILVSFGLFSIVINAVLLLLTAEVMGSSFEINGFGTALIAAIIVSVMNILIKKGVIEPMQKKKRS</sequence>
<keyword evidence="3" id="KW-1185">Reference proteome</keyword>
<dbReference type="InterPro" id="IPR007165">
    <property type="entry name" value="Phage_holin_4_2"/>
</dbReference>
<feature type="transmembrane region" description="Helical" evidence="1">
    <location>
        <begin position="89"/>
        <end position="109"/>
    </location>
</feature>
<keyword evidence="1" id="KW-1133">Transmembrane helix</keyword>
<comment type="caution">
    <text evidence="2">The sequence shown here is derived from an EMBL/GenBank/DDBJ whole genome shotgun (WGS) entry which is preliminary data.</text>
</comment>
<dbReference type="RefSeq" id="WP_007200514.1">
    <property type="nucleotide sequence ID" value="NZ_AKKV01000019.1"/>
</dbReference>
<keyword evidence="1" id="KW-0812">Transmembrane</keyword>
<accession>I8AM37</accession>
<name>I8AM37_9BACL</name>
<evidence type="ECO:0000256" key="1">
    <source>
        <dbReference type="SAM" id="Phobius"/>
    </source>
</evidence>
<keyword evidence="1" id="KW-0472">Membrane</keyword>
<dbReference type="Proteomes" id="UP000004080">
    <property type="component" value="Unassembled WGS sequence"/>
</dbReference>
<proteinExistence type="predicted"/>
<feature type="transmembrane region" description="Helical" evidence="1">
    <location>
        <begin position="5"/>
        <end position="25"/>
    </location>
</feature>